<dbReference type="Gene3D" id="3.30.200.20">
    <property type="entry name" value="Phosphorylase Kinase, domain 1"/>
    <property type="match status" value="1"/>
</dbReference>
<keyword evidence="9" id="KW-1185">Reference proteome</keyword>
<gene>
    <name evidence="10" type="primary">LOC115746505</name>
</gene>
<dbReference type="RefSeq" id="XP_030538156.1">
    <property type="nucleotide sequence ID" value="XM_030682296.2"/>
</dbReference>
<dbReference type="Gene3D" id="3.80.10.10">
    <property type="entry name" value="Ribonuclease Inhibitor"/>
    <property type="match status" value="2"/>
</dbReference>
<keyword evidence="3" id="KW-0812">Transmembrane</keyword>
<feature type="chain" id="PRO_5034972546" evidence="7">
    <location>
        <begin position="21"/>
        <end position="677"/>
    </location>
</feature>
<dbReference type="PANTHER" id="PTHR48007:SF65">
    <property type="entry name" value="OS01G0577600 PROTEIN"/>
    <property type="match status" value="1"/>
</dbReference>
<keyword evidence="6" id="KW-0472">Membrane</keyword>
<dbReference type="InterPro" id="IPR001245">
    <property type="entry name" value="Ser-Thr/Tyr_kinase_cat_dom"/>
</dbReference>
<dbReference type="GeneID" id="115746505"/>
<feature type="domain" description="Protein kinase" evidence="8">
    <location>
        <begin position="404"/>
        <end position="677"/>
    </location>
</feature>
<dbReference type="PANTHER" id="PTHR48007">
    <property type="entry name" value="LEUCINE-RICH REPEAT RECEPTOR-LIKE PROTEIN KINASE PXC1"/>
    <property type="match status" value="1"/>
</dbReference>
<dbReference type="KEGG" id="rarg:115746505"/>
<dbReference type="GO" id="GO:0004672">
    <property type="term" value="F:protein kinase activity"/>
    <property type="evidence" value="ECO:0007669"/>
    <property type="project" value="InterPro"/>
</dbReference>
<evidence type="ECO:0000256" key="1">
    <source>
        <dbReference type="ARBA" id="ARBA00004370"/>
    </source>
</evidence>
<evidence type="ECO:0000259" key="8">
    <source>
        <dbReference type="PROSITE" id="PS50011"/>
    </source>
</evidence>
<protein>
    <submittedName>
        <fullName evidence="10">Probable leucine-rich repeat receptor-like protein kinase At5g63930 isoform X1</fullName>
    </submittedName>
</protein>
<feature type="signal peptide" evidence="7">
    <location>
        <begin position="1"/>
        <end position="20"/>
    </location>
</feature>
<dbReference type="SUPFAM" id="SSF52058">
    <property type="entry name" value="L domain-like"/>
    <property type="match status" value="1"/>
</dbReference>
<dbReference type="GO" id="GO:0005524">
    <property type="term" value="F:ATP binding"/>
    <property type="evidence" value="ECO:0007669"/>
    <property type="project" value="InterPro"/>
</dbReference>
<evidence type="ECO:0000256" key="2">
    <source>
        <dbReference type="ARBA" id="ARBA00022614"/>
    </source>
</evidence>
<evidence type="ECO:0000313" key="9">
    <source>
        <dbReference type="Proteomes" id="UP000827889"/>
    </source>
</evidence>
<dbReference type="InterPro" id="IPR046959">
    <property type="entry name" value="PRK1-6/SRF4-like"/>
</dbReference>
<dbReference type="SUPFAM" id="SSF56112">
    <property type="entry name" value="Protein kinase-like (PK-like)"/>
    <property type="match status" value="1"/>
</dbReference>
<evidence type="ECO:0000256" key="6">
    <source>
        <dbReference type="ARBA" id="ARBA00023136"/>
    </source>
</evidence>
<dbReference type="InterPro" id="IPR001611">
    <property type="entry name" value="Leu-rich_rpt"/>
</dbReference>
<evidence type="ECO:0000313" key="10">
    <source>
        <dbReference type="RefSeq" id="XP_030538156.1"/>
    </source>
</evidence>
<sequence length="677" mass="73349">MGFAHLLLIGFVLLALDSRGLVRGNAELGALMEIKASLDPENKILTSWTSNGDPCGGSFDGVACNERLKVANISLQGMGLAGKVSPAVAQLKCLSGLYLHYNSLTGEIPRELANLTELTDLYLNVNYLTGRVPSEIGSMASLQVLQLCCNRLNGTIPPEMGSLKKLSVLALQHNKLSGDIPVGLGNLQTLKRLDLSFNQFTGQIPVKVANIPELQALDVQNNSLSGLVPPALKKLEEGFQYQNNTGLCGFGFPLLRNCNGLDDANVNDLQPIGLNTNKTVPIPQTANVKAHCNRRHCSSPSKLPQAALVAGIVSVTVTLVGAGLLTSYRYRRGKQKIGSTADASDSRLSSDHSKDLYSRSASPLVCLEYSSGWDPLDDGRYGNGLSLQAPRYTLEEVESATQYFSEVNLLGRSTFSSVYRGILRDGTPVAIRSINVTSCKSEEAEFVNGLNLVTSLRHQNLIRLRGVCCSKGRGECFLVYDFAPKGTLSQYLDLEDGSIQVLDWPTRVSIIKGTAEGIGYLHSSEADRPAVVHQNISVEKILIDQQLNPLIMDSGLPKLLADDVIYSALKISAAMGYLAPEYITTGRFTEKSDVFAFGVIIFQILSGKRQLSSSMRLAAESCAFENFIDCNLKGNFTEPEAAILGKIALGCTSEFPDSRPTIIRVIEELNDWRVQHG</sequence>
<evidence type="ECO:0000256" key="3">
    <source>
        <dbReference type="ARBA" id="ARBA00022692"/>
    </source>
</evidence>
<dbReference type="OrthoDB" id="676979at2759"/>
<dbReference type="InterPro" id="IPR013210">
    <property type="entry name" value="LRR_N_plant-typ"/>
</dbReference>
<keyword evidence="4" id="KW-0677">Repeat</keyword>
<comment type="subcellular location">
    <subcellularLocation>
        <location evidence="1">Membrane</location>
    </subcellularLocation>
</comment>
<evidence type="ECO:0000256" key="5">
    <source>
        <dbReference type="ARBA" id="ARBA00022989"/>
    </source>
</evidence>
<evidence type="ECO:0000256" key="4">
    <source>
        <dbReference type="ARBA" id="ARBA00022737"/>
    </source>
</evidence>
<evidence type="ECO:0000256" key="7">
    <source>
        <dbReference type="SAM" id="SignalP"/>
    </source>
</evidence>
<dbReference type="Proteomes" id="UP000827889">
    <property type="component" value="Chromosome 3"/>
</dbReference>
<dbReference type="Pfam" id="PF08263">
    <property type="entry name" value="LRRNT_2"/>
    <property type="match status" value="1"/>
</dbReference>
<dbReference type="Pfam" id="PF13855">
    <property type="entry name" value="LRR_8"/>
    <property type="match status" value="1"/>
</dbReference>
<dbReference type="InterPro" id="IPR011009">
    <property type="entry name" value="Kinase-like_dom_sf"/>
</dbReference>
<dbReference type="InterPro" id="IPR000719">
    <property type="entry name" value="Prot_kinase_dom"/>
</dbReference>
<proteinExistence type="predicted"/>
<accession>A0A8B8PTQ7</accession>
<dbReference type="FunFam" id="3.80.10.10:FF:000379">
    <property type="entry name" value="Protein NSP-INTERACTING KINASE 2"/>
    <property type="match status" value="1"/>
</dbReference>
<reference evidence="10" key="1">
    <citation type="submission" date="2025-08" db="UniProtKB">
        <authorList>
            <consortium name="RefSeq"/>
        </authorList>
    </citation>
    <scope>IDENTIFICATION</scope>
    <source>
        <tissue evidence="10">Leaf</tissue>
    </source>
</reference>
<dbReference type="AlphaFoldDB" id="A0A8B8PTQ7"/>
<organism evidence="9 10">
    <name type="scientific">Rhodamnia argentea</name>
    <dbReference type="NCBI Taxonomy" id="178133"/>
    <lineage>
        <taxon>Eukaryota</taxon>
        <taxon>Viridiplantae</taxon>
        <taxon>Streptophyta</taxon>
        <taxon>Embryophyta</taxon>
        <taxon>Tracheophyta</taxon>
        <taxon>Spermatophyta</taxon>
        <taxon>Magnoliopsida</taxon>
        <taxon>eudicotyledons</taxon>
        <taxon>Gunneridae</taxon>
        <taxon>Pentapetalae</taxon>
        <taxon>rosids</taxon>
        <taxon>malvids</taxon>
        <taxon>Myrtales</taxon>
        <taxon>Myrtaceae</taxon>
        <taxon>Myrtoideae</taxon>
        <taxon>Myrteae</taxon>
        <taxon>Australasian group</taxon>
        <taxon>Rhodamnia</taxon>
    </lineage>
</organism>
<keyword evidence="7" id="KW-0732">Signal</keyword>
<keyword evidence="2" id="KW-0433">Leucine-rich repeat</keyword>
<dbReference type="GO" id="GO:0016020">
    <property type="term" value="C:membrane"/>
    <property type="evidence" value="ECO:0007669"/>
    <property type="project" value="UniProtKB-SubCell"/>
</dbReference>
<dbReference type="FunFam" id="3.30.200.20:FF:000371">
    <property type="entry name" value="Protein NSP-INTERACTING KINASE 2"/>
    <property type="match status" value="1"/>
</dbReference>
<name>A0A8B8PTQ7_9MYRT</name>
<dbReference type="Pfam" id="PF07714">
    <property type="entry name" value="PK_Tyr_Ser-Thr"/>
    <property type="match status" value="1"/>
</dbReference>
<dbReference type="PROSITE" id="PS50011">
    <property type="entry name" value="PROTEIN_KINASE_DOM"/>
    <property type="match status" value="1"/>
</dbReference>
<dbReference type="InterPro" id="IPR032675">
    <property type="entry name" value="LRR_dom_sf"/>
</dbReference>
<dbReference type="Gene3D" id="1.10.510.10">
    <property type="entry name" value="Transferase(Phosphotransferase) domain 1"/>
    <property type="match status" value="1"/>
</dbReference>
<keyword evidence="5" id="KW-1133">Transmembrane helix</keyword>
<dbReference type="Pfam" id="PF00560">
    <property type="entry name" value="LRR_1"/>
    <property type="match status" value="2"/>
</dbReference>